<reference evidence="7 8" key="1">
    <citation type="journal article" date="2016" name="Nat. Commun.">
        <title>Thousands of microbial genomes shed light on interconnected biogeochemical processes in an aquifer system.</title>
        <authorList>
            <person name="Anantharaman K."/>
            <person name="Brown C.T."/>
            <person name="Hug L.A."/>
            <person name="Sharon I."/>
            <person name="Castelle C.J."/>
            <person name="Probst A.J."/>
            <person name="Thomas B.C."/>
            <person name="Singh A."/>
            <person name="Wilkins M.J."/>
            <person name="Karaoz U."/>
            <person name="Brodie E.L."/>
            <person name="Williams K.H."/>
            <person name="Hubbard S.S."/>
            <person name="Banfield J.F."/>
        </authorList>
    </citation>
    <scope>NUCLEOTIDE SEQUENCE [LARGE SCALE GENOMIC DNA]</scope>
</reference>
<dbReference type="Pfam" id="PF00366">
    <property type="entry name" value="Ribosomal_S17"/>
    <property type="match status" value="1"/>
</dbReference>
<sequence>MKQFSGKVISAKMSKTVVVELERQVKHKLYKKILKRTKKIKAHNEDLSLKEGDLVKVVATRPISKEKHFKVIKKI</sequence>
<comment type="caution">
    <text evidence="7">The sequence shown here is derived from an EMBL/GenBank/DDBJ whole genome shotgun (WGS) entry which is preliminary data.</text>
</comment>
<dbReference type="STRING" id="1798371.A2W14_00535"/>
<dbReference type="Gene3D" id="2.40.50.140">
    <property type="entry name" value="Nucleic acid-binding proteins"/>
    <property type="match status" value="1"/>
</dbReference>
<keyword evidence="5 6" id="KW-0687">Ribonucleoprotein</keyword>
<comment type="function">
    <text evidence="6">One of the primary rRNA binding proteins, it binds specifically to the 5'-end of 16S ribosomal RNA.</text>
</comment>
<dbReference type="GO" id="GO:0019843">
    <property type="term" value="F:rRNA binding"/>
    <property type="evidence" value="ECO:0007669"/>
    <property type="project" value="UniProtKB-UniRule"/>
</dbReference>
<accession>A0A1F5YVC7</accession>
<keyword evidence="3 6" id="KW-0694">RNA-binding</keyword>
<keyword evidence="4 6" id="KW-0689">Ribosomal protein</keyword>
<evidence type="ECO:0000313" key="7">
    <source>
        <dbReference type="EMBL" id="OGG04054.1"/>
    </source>
</evidence>
<evidence type="ECO:0000256" key="4">
    <source>
        <dbReference type="ARBA" id="ARBA00022980"/>
    </source>
</evidence>
<evidence type="ECO:0000256" key="1">
    <source>
        <dbReference type="ARBA" id="ARBA00010254"/>
    </source>
</evidence>
<dbReference type="SUPFAM" id="SSF50249">
    <property type="entry name" value="Nucleic acid-binding proteins"/>
    <property type="match status" value="1"/>
</dbReference>
<dbReference type="InterPro" id="IPR000266">
    <property type="entry name" value="Ribosomal_uS17"/>
</dbReference>
<keyword evidence="2 6" id="KW-0699">rRNA-binding</keyword>
<proteinExistence type="inferred from homology"/>
<comment type="subunit">
    <text evidence="6">Part of the 30S ribosomal subunit.</text>
</comment>
<dbReference type="InterPro" id="IPR012340">
    <property type="entry name" value="NA-bd_OB-fold"/>
</dbReference>
<dbReference type="GO" id="GO:0006412">
    <property type="term" value="P:translation"/>
    <property type="evidence" value="ECO:0007669"/>
    <property type="project" value="UniProtKB-UniRule"/>
</dbReference>
<dbReference type="NCBIfam" id="NF004123">
    <property type="entry name" value="PRK05610.1"/>
    <property type="match status" value="1"/>
</dbReference>
<dbReference type="GO" id="GO:0003735">
    <property type="term" value="F:structural constituent of ribosome"/>
    <property type="evidence" value="ECO:0007669"/>
    <property type="project" value="UniProtKB-UniRule"/>
</dbReference>
<dbReference type="PANTHER" id="PTHR10744:SF1">
    <property type="entry name" value="SMALL RIBOSOMAL SUBUNIT PROTEIN US17M"/>
    <property type="match status" value="1"/>
</dbReference>
<gene>
    <name evidence="6" type="primary">rpsQ</name>
    <name evidence="7" type="ORF">A2W14_00535</name>
</gene>
<dbReference type="CDD" id="cd00364">
    <property type="entry name" value="Ribosomal_uS17"/>
    <property type="match status" value="1"/>
</dbReference>
<organism evidence="7 8">
    <name type="scientific">Candidatus Gottesmanbacteria bacterium RBG_16_37_8</name>
    <dbReference type="NCBI Taxonomy" id="1798371"/>
    <lineage>
        <taxon>Bacteria</taxon>
        <taxon>Candidatus Gottesmaniibacteriota</taxon>
    </lineage>
</organism>
<evidence type="ECO:0000256" key="6">
    <source>
        <dbReference type="HAMAP-Rule" id="MF_01345"/>
    </source>
</evidence>
<evidence type="ECO:0000256" key="3">
    <source>
        <dbReference type="ARBA" id="ARBA00022884"/>
    </source>
</evidence>
<dbReference type="InterPro" id="IPR019984">
    <property type="entry name" value="Ribosomal_uS17_bact/chlr"/>
</dbReference>
<dbReference type="Proteomes" id="UP000176665">
    <property type="component" value="Unassembled WGS sequence"/>
</dbReference>
<dbReference type="AlphaFoldDB" id="A0A1F5YVC7"/>
<dbReference type="NCBIfam" id="TIGR03635">
    <property type="entry name" value="uS17_bact"/>
    <property type="match status" value="1"/>
</dbReference>
<name>A0A1F5YVC7_9BACT</name>
<dbReference type="GO" id="GO:0022627">
    <property type="term" value="C:cytosolic small ribosomal subunit"/>
    <property type="evidence" value="ECO:0007669"/>
    <property type="project" value="UniProtKB-UniRule"/>
</dbReference>
<evidence type="ECO:0000256" key="2">
    <source>
        <dbReference type="ARBA" id="ARBA00022730"/>
    </source>
</evidence>
<evidence type="ECO:0000256" key="5">
    <source>
        <dbReference type="ARBA" id="ARBA00023274"/>
    </source>
</evidence>
<comment type="similarity">
    <text evidence="1 6">Belongs to the universal ribosomal protein uS17 family.</text>
</comment>
<protein>
    <recommendedName>
        <fullName evidence="6">Small ribosomal subunit protein uS17</fullName>
    </recommendedName>
</protein>
<dbReference type="HAMAP" id="MF_01345_B">
    <property type="entry name" value="Ribosomal_uS17_B"/>
    <property type="match status" value="1"/>
</dbReference>
<evidence type="ECO:0000313" key="8">
    <source>
        <dbReference type="Proteomes" id="UP000176665"/>
    </source>
</evidence>
<dbReference type="EMBL" id="MFJA01000007">
    <property type="protein sequence ID" value="OGG04054.1"/>
    <property type="molecule type" value="Genomic_DNA"/>
</dbReference>
<dbReference type="PRINTS" id="PR00973">
    <property type="entry name" value="RIBOSOMALS17"/>
</dbReference>
<dbReference type="PANTHER" id="PTHR10744">
    <property type="entry name" value="40S RIBOSOMAL PROTEIN S11 FAMILY MEMBER"/>
    <property type="match status" value="1"/>
</dbReference>